<protein>
    <recommendedName>
        <fullName evidence="4">Cell wall protein</fullName>
    </recommendedName>
</protein>
<name>A0A6A6GU95_VIRVR</name>
<evidence type="ECO:0008006" key="4">
    <source>
        <dbReference type="Google" id="ProtNLM"/>
    </source>
</evidence>
<evidence type="ECO:0000313" key="3">
    <source>
        <dbReference type="Proteomes" id="UP000800092"/>
    </source>
</evidence>
<feature type="signal peptide" evidence="1">
    <location>
        <begin position="1"/>
        <end position="19"/>
    </location>
</feature>
<accession>A0A6A6GU95</accession>
<evidence type="ECO:0000313" key="2">
    <source>
        <dbReference type="EMBL" id="KAF2228863.1"/>
    </source>
</evidence>
<dbReference type="Proteomes" id="UP000800092">
    <property type="component" value="Unassembled WGS sequence"/>
</dbReference>
<sequence length="203" mass="21353">MHLSKFLAVSAFVGAPIHAALTASDVVQDIQDVADTSASLTQTVSQLSSLDYSFLVPVSNGLYPFSSTPRLSVLQEIISTLENIITTLGSALTDLGVSDLGGVGSSATNSSAVSKRSRVHVHRRQIPSFPASQPIFTNDADAFYVCQTFRQFVLIHQQLLSTIIGQHGLLATSGFGAPVAAVLRALEGAVDVSSSNSHRPQSS</sequence>
<reference evidence="2" key="1">
    <citation type="journal article" date="2020" name="Stud. Mycol.">
        <title>101 Dothideomycetes genomes: a test case for predicting lifestyles and emergence of pathogens.</title>
        <authorList>
            <person name="Haridas S."/>
            <person name="Albert R."/>
            <person name="Binder M."/>
            <person name="Bloem J."/>
            <person name="Labutti K."/>
            <person name="Salamov A."/>
            <person name="Andreopoulos B."/>
            <person name="Baker S."/>
            <person name="Barry K."/>
            <person name="Bills G."/>
            <person name="Bluhm B."/>
            <person name="Cannon C."/>
            <person name="Castanera R."/>
            <person name="Culley D."/>
            <person name="Daum C."/>
            <person name="Ezra D."/>
            <person name="Gonzalez J."/>
            <person name="Henrissat B."/>
            <person name="Kuo A."/>
            <person name="Liang C."/>
            <person name="Lipzen A."/>
            <person name="Lutzoni F."/>
            <person name="Magnuson J."/>
            <person name="Mondo S."/>
            <person name="Nolan M."/>
            <person name="Ohm R."/>
            <person name="Pangilinan J."/>
            <person name="Park H.-J."/>
            <person name="Ramirez L."/>
            <person name="Alfaro M."/>
            <person name="Sun H."/>
            <person name="Tritt A."/>
            <person name="Yoshinaga Y."/>
            <person name="Zwiers L.-H."/>
            <person name="Turgeon B."/>
            <person name="Goodwin S."/>
            <person name="Spatafora J."/>
            <person name="Crous P."/>
            <person name="Grigoriev I."/>
        </authorList>
    </citation>
    <scope>NUCLEOTIDE SEQUENCE</scope>
    <source>
        <strain evidence="2">Tuck. ex Michener</strain>
    </source>
</reference>
<keyword evidence="1" id="KW-0732">Signal</keyword>
<evidence type="ECO:0000256" key="1">
    <source>
        <dbReference type="SAM" id="SignalP"/>
    </source>
</evidence>
<gene>
    <name evidence="2" type="ORF">EV356DRAFT_497064</name>
</gene>
<feature type="chain" id="PRO_5025355823" description="Cell wall protein" evidence="1">
    <location>
        <begin position="20"/>
        <end position="203"/>
    </location>
</feature>
<dbReference type="AlphaFoldDB" id="A0A6A6GU95"/>
<dbReference type="OrthoDB" id="5089392at2759"/>
<keyword evidence="3" id="KW-1185">Reference proteome</keyword>
<dbReference type="EMBL" id="ML991886">
    <property type="protein sequence ID" value="KAF2228863.1"/>
    <property type="molecule type" value="Genomic_DNA"/>
</dbReference>
<organism evidence="2 3">
    <name type="scientific">Viridothelium virens</name>
    <name type="common">Speckled blister lichen</name>
    <name type="synonym">Trypethelium virens</name>
    <dbReference type="NCBI Taxonomy" id="1048519"/>
    <lineage>
        <taxon>Eukaryota</taxon>
        <taxon>Fungi</taxon>
        <taxon>Dikarya</taxon>
        <taxon>Ascomycota</taxon>
        <taxon>Pezizomycotina</taxon>
        <taxon>Dothideomycetes</taxon>
        <taxon>Dothideomycetes incertae sedis</taxon>
        <taxon>Trypetheliales</taxon>
        <taxon>Trypetheliaceae</taxon>
        <taxon>Viridothelium</taxon>
    </lineage>
</organism>
<proteinExistence type="predicted"/>